<evidence type="ECO:0000313" key="2">
    <source>
        <dbReference type="EMBL" id="CAA9565315.1"/>
    </source>
</evidence>
<sequence length="215" mass="23513">GFRARTEESAGNQGRLRRGRRRAAREWAGDRGRRPRRARPRGRSDRLRPPLRAVPRADPELPAPDGRGPGAGRRFDPGQLRQGVQRAAQYPGGPRLQGLALPDRDQHRDQPPAAAQDRAVDPVPRRARPPGRRIGRTPGDAANRHRDVVGQTAETLRRRAVAASLPGVVPGGDGGRPRHHRERRQAAPVPRPQGLRRGLPGGRRPGRPRAGGPAM</sequence>
<proteinExistence type="predicted"/>
<feature type="non-terminal residue" evidence="2">
    <location>
        <position position="1"/>
    </location>
</feature>
<feature type="compositionally biased region" description="Basic residues" evidence="1">
    <location>
        <begin position="125"/>
        <end position="135"/>
    </location>
</feature>
<protein>
    <submittedName>
        <fullName evidence="2">Uncharacterized protein</fullName>
    </submittedName>
</protein>
<organism evidence="2">
    <name type="scientific">uncultured Thermomicrobiales bacterium</name>
    <dbReference type="NCBI Taxonomy" id="1645740"/>
    <lineage>
        <taxon>Bacteria</taxon>
        <taxon>Pseudomonadati</taxon>
        <taxon>Thermomicrobiota</taxon>
        <taxon>Thermomicrobia</taxon>
        <taxon>Thermomicrobiales</taxon>
        <taxon>environmental samples</taxon>
    </lineage>
</organism>
<dbReference type="AlphaFoldDB" id="A0A6J4V0U9"/>
<dbReference type="EMBL" id="CADCWE010000264">
    <property type="protein sequence ID" value="CAA9565315.1"/>
    <property type="molecule type" value="Genomic_DNA"/>
</dbReference>
<reference evidence="2" key="1">
    <citation type="submission" date="2020-02" db="EMBL/GenBank/DDBJ databases">
        <authorList>
            <person name="Meier V. D."/>
        </authorList>
    </citation>
    <scope>NUCLEOTIDE SEQUENCE</scope>
    <source>
        <strain evidence="2">AVDCRST_MAG73</strain>
    </source>
</reference>
<evidence type="ECO:0000256" key="1">
    <source>
        <dbReference type="SAM" id="MobiDB-lite"/>
    </source>
</evidence>
<feature type="non-terminal residue" evidence="2">
    <location>
        <position position="215"/>
    </location>
</feature>
<name>A0A6J4V0U9_9BACT</name>
<gene>
    <name evidence="2" type="ORF">AVDCRST_MAG73-4097</name>
</gene>
<accession>A0A6J4V0U9</accession>
<feature type="region of interest" description="Disordered" evidence="1">
    <location>
        <begin position="1"/>
        <end position="215"/>
    </location>
</feature>